<keyword evidence="11" id="KW-1003">Cell membrane</keyword>
<dbReference type="PANTHER" id="PTHR11410">
    <property type="entry name" value="ATP SYNTHASE SUBUNIT A"/>
    <property type="match status" value="1"/>
</dbReference>
<dbReference type="InterPro" id="IPR045083">
    <property type="entry name" value="ATP_synth_F0_asu_bact/mt"/>
</dbReference>
<comment type="function">
    <text evidence="11 12">Key component of the proton channel; it plays a direct role in the translocation of protons across the membrane.</text>
</comment>
<dbReference type="PRINTS" id="PR00123">
    <property type="entry name" value="ATPASEA"/>
</dbReference>
<keyword evidence="15" id="KW-1185">Reference proteome</keyword>
<evidence type="ECO:0000256" key="7">
    <source>
        <dbReference type="ARBA" id="ARBA00022989"/>
    </source>
</evidence>
<evidence type="ECO:0000256" key="1">
    <source>
        <dbReference type="ARBA" id="ARBA00004141"/>
    </source>
</evidence>
<name>A0AAW9HMW6_9ACTO</name>
<evidence type="ECO:0000256" key="4">
    <source>
        <dbReference type="ARBA" id="ARBA00022547"/>
    </source>
</evidence>
<keyword evidence="5 11" id="KW-0812">Transmembrane</keyword>
<keyword evidence="9 11" id="KW-0472">Membrane</keyword>
<evidence type="ECO:0000256" key="10">
    <source>
        <dbReference type="ARBA" id="ARBA00023310"/>
    </source>
</evidence>
<gene>
    <name evidence="11 14" type="primary">atpB</name>
    <name evidence="14" type="ORF">R6G80_05875</name>
    <name evidence="13" type="ORF">R6G86_03915</name>
</gene>
<feature type="transmembrane region" description="Helical" evidence="11">
    <location>
        <begin position="198"/>
        <end position="222"/>
    </location>
</feature>
<dbReference type="Proteomes" id="UP001281731">
    <property type="component" value="Unassembled WGS sequence"/>
</dbReference>
<keyword evidence="3 11" id="KW-0813">Transport</keyword>
<dbReference type="InterPro" id="IPR000568">
    <property type="entry name" value="ATP_synth_F0_asu"/>
</dbReference>
<dbReference type="Gene3D" id="1.20.120.220">
    <property type="entry name" value="ATP synthase, F0 complex, subunit A"/>
    <property type="match status" value="1"/>
</dbReference>
<dbReference type="Proteomes" id="UP001275049">
    <property type="component" value="Unassembled WGS sequence"/>
</dbReference>
<keyword evidence="10 11" id="KW-0066">ATP synthesis</keyword>
<dbReference type="CDD" id="cd00310">
    <property type="entry name" value="ATP-synt_Fo_a_6"/>
    <property type="match status" value="1"/>
</dbReference>
<accession>A0AAW9HMW6</accession>
<feature type="transmembrane region" description="Helical" evidence="11">
    <location>
        <begin position="234"/>
        <end position="267"/>
    </location>
</feature>
<evidence type="ECO:0000256" key="5">
    <source>
        <dbReference type="ARBA" id="ARBA00022692"/>
    </source>
</evidence>
<evidence type="ECO:0000313" key="15">
    <source>
        <dbReference type="Proteomes" id="UP001275049"/>
    </source>
</evidence>
<comment type="subcellular location">
    <subcellularLocation>
        <location evidence="11 12">Cell membrane</location>
        <topology evidence="11 12">Multi-pass membrane protein</topology>
    </subcellularLocation>
    <subcellularLocation>
        <location evidence="1">Membrane</location>
        <topology evidence="1">Multi-pass membrane protein</topology>
    </subcellularLocation>
</comment>
<dbReference type="EMBL" id="JAWNGA010000005">
    <property type="protein sequence ID" value="MDY5132891.1"/>
    <property type="molecule type" value="Genomic_DNA"/>
</dbReference>
<keyword evidence="6 11" id="KW-0375">Hydrogen ion transport</keyword>
<sequence>MTVSSLIALGVQGISMGNDSFEAPGLNEFFPNPIFFAGTPFEMNRVMLIRLISATVLLILCILYAKRAKLVPGRAQATMEALLDFSRIQIGEEIMGGKARRYQPFIATIFLGVLFMNITGIIPGLQLAATSVVGMPIVYAIFGYITFIVAGIMERGCGRFFKEQLFPPGVPKALYILLTPIEFISNFVVRPVTLVMRLLANMLAGHMLLVVCFVGTHFLLFSMSGASGIAFGTLTFMGGIMAVLFEAFVACIQAYIFAMLSAVYIQLSISSH</sequence>
<dbReference type="GO" id="GO:0045259">
    <property type="term" value="C:proton-transporting ATP synthase complex"/>
    <property type="evidence" value="ECO:0007669"/>
    <property type="project" value="UniProtKB-KW"/>
</dbReference>
<evidence type="ECO:0000256" key="8">
    <source>
        <dbReference type="ARBA" id="ARBA00023065"/>
    </source>
</evidence>
<dbReference type="GO" id="GO:0005886">
    <property type="term" value="C:plasma membrane"/>
    <property type="evidence" value="ECO:0007669"/>
    <property type="project" value="UniProtKB-SubCell"/>
</dbReference>
<reference evidence="14 15" key="1">
    <citation type="submission" date="2023-10" db="EMBL/GenBank/DDBJ databases">
        <title>Whole Genome based description of the genera Actinobaculum and Actinotignum reveals a complex phylogenetic relationship within the species included in the genus Actinotignum.</title>
        <authorList>
            <person name="Jensen C.S."/>
            <person name="Dargis R."/>
            <person name="Kemp M."/>
            <person name="Christensen J.J."/>
        </authorList>
    </citation>
    <scope>NUCLEOTIDE SEQUENCE</scope>
    <source>
        <strain evidence="14">SLA_B511</strain>
        <strain evidence="13 15">SLA_B974</strain>
    </source>
</reference>
<evidence type="ECO:0000256" key="9">
    <source>
        <dbReference type="ARBA" id="ARBA00023136"/>
    </source>
</evidence>
<keyword evidence="4 11" id="KW-0138">CF(0)</keyword>
<dbReference type="InterPro" id="IPR035908">
    <property type="entry name" value="F0_ATP_A_sf"/>
</dbReference>
<evidence type="ECO:0000313" key="13">
    <source>
        <dbReference type="EMBL" id="MDY5132891.1"/>
    </source>
</evidence>
<dbReference type="PANTHER" id="PTHR11410:SF0">
    <property type="entry name" value="ATP SYNTHASE SUBUNIT A"/>
    <property type="match status" value="1"/>
</dbReference>
<keyword evidence="7 11" id="KW-1133">Transmembrane helix</keyword>
<protein>
    <recommendedName>
        <fullName evidence="11 12">ATP synthase subunit a</fullName>
    </recommendedName>
    <alternativeName>
        <fullName evidence="11">ATP synthase F0 sector subunit a</fullName>
    </alternativeName>
    <alternativeName>
        <fullName evidence="11">F-ATPase subunit 6</fullName>
    </alternativeName>
</protein>
<evidence type="ECO:0000256" key="3">
    <source>
        <dbReference type="ARBA" id="ARBA00022448"/>
    </source>
</evidence>
<dbReference type="RefSeq" id="WP_022866410.1">
    <property type="nucleotide sequence ID" value="NZ_CAMYCL010000008.1"/>
</dbReference>
<dbReference type="SUPFAM" id="SSF81336">
    <property type="entry name" value="F1F0 ATP synthase subunit A"/>
    <property type="match status" value="1"/>
</dbReference>
<dbReference type="HAMAP" id="MF_01393">
    <property type="entry name" value="ATP_synth_a_bact"/>
    <property type="match status" value="1"/>
</dbReference>
<evidence type="ECO:0000313" key="14">
    <source>
        <dbReference type="EMBL" id="MDY5155253.1"/>
    </source>
</evidence>
<feature type="transmembrane region" description="Helical" evidence="11">
    <location>
        <begin position="105"/>
        <end position="125"/>
    </location>
</feature>
<proteinExistence type="inferred from homology"/>
<feature type="transmembrane region" description="Helical" evidence="11">
    <location>
        <begin position="47"/>
        <end position="65"/>
    </location>
</feature>
<evidence type="ECO:0000256" key="6">
    <source>
        <dbReference type="ARBA" id="ARBA00022781"/>
    </source>
</evidence>
<evidence type="ECO:0000313" key="16">
    <source>
        <dbReference type="Proteomes" id="UP001281731"/>
    </source>
</evidence>
<keyword evidence="8 11" id="KW-0406">Ion transport</keyword>
<comment type="similarity">
    <text evidence="2 11 12">Belongs to the ATPase A chain family.</text>
</comment>
<evidence type="ECO:0000256" key="2">
    <source>
        <dbReference type="ARBA" id="ARBA00006810"/>
    </source>
</evidence>
<dbReference type="EMBL" id="JAWNGC010000006">
    <property type="protein sequence ID" value="MDY5155253.1"/>
    <property type="molecule type" value="Genomic_DNA"/>
</dbReference>
<evidence type="ECO:0000256" key="12">
    <source>
        <dbReference type="RuleBase" id="RU000483"/>
    </source>
</evidence>
<dbReference type="GO" id="GO:0046933">
    <property type="term" value="F:proton-transporting ATP synthase activity, rotational mechanism"/>
    <property type="evidence" value="ECO:0007669"/>
    <property type="project" value="UniProtKB-UniRule"/>
</dbReference>
<organism evidence="14 16">
    <name type="scientific">Actinotignum urinale</name>
    <dbReference type="NCBI Taxonomy" id="190146"/>
    <lineage>
        <taxon>Bacteria</taxon>
        <taxon>Bacillati</taxon>
        <taxon>Actinomycetota</taxon>
        <taxon>Actinomycetes</taxon>
        <taxon>Actinomycetales</taxon>
        <taxon>Actinomycetaceae</taxon>
        <taxon>Actinotignum</taxon>
    </lineage>
</organism>
<comment type="caution">
    <text evidence="14">The sequence shown here is derived from an EMBL/GenBank/DDBJ whole genome shotgun (WGS) entry which is preliminary data.</text>
</comment>
<evidence type="ECO:0000256" key="11">
    <source>
        <dbReference type="HAMAP-Rule" id="MF_01393"/>
    </source>
</evidence>
<dbReference type="AlphaFoldDB" id="A0AAW9HMW6"/>
<dbReference type="Pfam" id="PF00119">
    <property type="entry name" value="ATP-synt_A"/>
    <property type="match status" value="1"/>
</dbReference>
<feature type="transmembrane region" description="Helical" evidence="11">
    <location>
        <begin position="131"/>
        <end position="152"/>
    </location>
</feature>
<dbReference type="NCBIfam" id="TIGR01131">
    <property type="entry name" value="ATP_synt_6_or_A"/>
    <property type="match status" value="1"/>
</dbReference>